<dbReference type="GO" id="GO:0000978">
    <property type="term" value="F:RNA polymerase II cis-regulatory region sequence-specific DNA binding"/>
    <property type="evidence" value="ECO:0007669"/>
    <property type="project" value="TreeGrafter"/>
</dbReference>
<keyword evidence="2" id="KW-0217">Developmental protein</keyword>
<comment type="subcellular location">
    <subcellularLocation>
        <location evidence="1">Nucleus</location>
    </subcellularLocation>
</comment>
<evidence type="ECO:0000313" key="11">
    <source>
        <dbReference type="EMBL" id="KAF6487586.1"/>
    </source>
</evidence>
<dbReference type="PANTHER" id="PTHR15402:SF4">
    <property type="entry name" value="SPERMATOGENESIS- AND OOGENESIS-SPECIFIC BASIC HELIX-LOOP-HELIX-CONTAINING PROTEIN 1"/>
    <property type="match status" value="1"/>
</dbReference>
<feature type="region of interest" description="Disordered" evidence="9">
    <location>
        <begin position="1"/>
        <end position="27"/>
    </location>
</feature>
<name>A0A7J8ISE6_ROUAE</name>
<evidence type="ECO:0000313" key="12">
    <source>
        <dbReference type="Proteomes" id="UP000593571"/>
    </source>
</evidence>
<evidence type="ECO:0000256" key="5">
    <source>
        <dbReference type="ARBA" id="ARBA00023015"/>
    </source>
</evidence>
<keyword evidence="7" id="KW-0804">Transcription</keyword>
<evidence type="ECO:0000256" key="1">
    <source>
        <dbReference type="ARBA" id="ARBA00004123"/>
    </source>
</evidence>
<dbReference type="SUPFAM" id="SSF47459">
    <property type="entry name" value="HLH, helix-loop-helix DNA-binding domain"/>
    <property type="match status" value="1"/>
</dbReference>
<protein>
    <submittedName>
        <fullName evidence="11">Spermatogenesis and oogenesis specific basic helix-loop-helix 1</fullName>
    </submittedName>
</protein>
<comment type="caution">
    <text evidence="11">The sequence shown here is derived from an EMBL/GenBank/DDBJ whole genome shotgun (WGS) entry which is preliminary data.</text>
</comment>
<organism evidence="11 12">
    <name type="scientific">Rousettus aegyptiacus</name>
    <name type="common">Egyptian fruit bat</name>
    <name type="synonym">Pteropus aegyptiacus</name>
    <dbReference type="NCBI Taxonomy" id="9407"/>
    <lineage>
        <taxon>Eukaryota</taxon>
        <taxon>Metazoa</taxon>
        <taxon>Chordata</taxon>
        <taxon>Craniata</taxon>
        <taxon>Vertebrata</taxon>
        <taxon>Euteleostomi</taxon>
        <taxon>Mammalia</taxon>
        <taxon>Eutheria</taxon>
        <taxon>Laurasiatheria</taxon>
        <taxon>Chiroptera</taxon>
        <taxon>Yinpterochiroptera</taxon>
        <taxon>Pteropodoidea</taxon>
        <taxon>Pteropodidae</taxon>
        <taxon>Rousettinae</taxon>
        <taxon>Rousettus</taxon>
    </lineage>
</organism>
<dbReference type="GO" id="GO:0000981">
    <property type="term" value="F:DNA-binding transcription factor activity, RNA polymerase II-specific"/>
    <property type="evidence" value="ECO:0007669"/>
    <property type="project" value="TreeGrafter"/>
</dbReference>
<dbReference type="InterPro" id="IPR036638">
    <property type="entry name" value="HLH_DNA-bd_sf"/>
</dbReference>
<dbReference type="InterPro" id="IPR011598">
    <property type="entry name" value="bHLH_dom"/>
</dbReference>
<evidence type="ECO:0000256" key="3">
    <source>
        <dbReference type="ARBA" id="ARBA00022782"/>
    </source>
</evidence>
<dbReference type="Gene3D" id="4.10.280.10">
    <property type="entry name" value="Helix-loop-helix DNA-binding domain"/>
    <property type="match status" value="1"/>
</dbReference>
<gene>
    <name evidence="11" type="ORF">HJG63_018236</name>
</gene>
<dbReference type="GO" id="GO:0005634">
    <property type="term" value="C:nucleus"/>
    <property type="evidence" value="ECO:0007669"/>
    <property type="project" value="UniProtKB-SubCell"/>
</dbReference>
<dbReference type="Proteomes" id="UP000593571">
    <property type="component" value="Unassembled WGS sequence"/>
</dbReference>
<dbReference type="PROSITE" id="PS50888">
    <property type="entry name" value="BHLH"/>
    <property type="match status" value="1"/>
</dbReference>
<keyword evidence="6" id="KW-0238">DNA-binding</keyword>
<sequence>MASQGPQADTGVPRVPISRGCRSRSPPTGAGFCCRDPGGGPGLAKPPVMAESPSCCLPRNVLCERERRKRISASCEHLRALLPQFDGRREDMASVLEMSVQFLRLAGTLVPSQEQHAFSVLAPSKELWPKRQKDVLQLVLASQTTAGAPEPGTGASGVTMQQGPPSCVTPAVPGGPDRPAPLPGPSSLVPGTPDPNLSKAPRLPPPWPPCAQHPPSSLVSEEAQRCLGQAGLLTEGTDRVVTPDIRSVLASDVEDGTPFLLPASPDWWLGSLEGRGGSASSRAPARSSPLDKAEPGFLVDPEPGSQGLPGGPLEPWGVDVGSPSPALREDVDSIFPDLFAE</sequence>
<evidence type="ECO:0000256" key="6">
    <source>
        <dbReference type="ARBA" id="ARBA00023125"/>
    </source>
</evidence>
<dbReference type="PANTHER" id="PTHR15402">
    <property type="entry name" value="TRANSCRIPTION FACTOR-LIKE 5 PROTEIN"/>
    <property type="match status" value="1"/>
</dbReference>
<feature type="compositionally biased region" description="Pro residues" evidence="9">
    <location>
        <begin position="202"/>
        <end position="212"/>
    </location>
</feature>
<reference evidence="11 12" key="1">
    <citation type="journal article" date="2020" name="Nature">
        <title>Six reference-quality genomes reveal evolution of bat adaptations.</title>
        <authorList>
            <person name="Jebb D."/>
            <person name="Huang Z."/>
            <person name="Pippel M."/>
            <person name="Hughes G.M."/>
            <person name="Lavrichenko K."/>
            <person name="Devanna P."/>
            <person name="Winkler S."/>
            <person name="Jermiin L.S."/>
            <person name="Skirmuntt E.C."/>
            <person name="Katzourakis A."/>
            <person name="Burkitt-Gray L."/>
            <person name="Ray D.A."/>
            <person name="Sullivan K.A.M."/>
            <person name="Roscito J.G."/>
            <person name="Kirilenko B.M."/>
            <person name="Davalos L.M."/>
            <person name="Corthals A.P."/>
            <person name="Power M.L."/>
            <person name="Jones G."/>
            <person name="Ransome R.D."/>
            <person name="Dechmann D.K.N."/>
            <person name="Locatelli A.G."/>
            <person name="Puechmaille S.J."/>
            <person name="Fedrigo O."/>
            <person name="Jarvis E.D."/>
            <person name="Hiller M."/>
            <person name="Vernes S.C."/>
            <person name="Myers E.W."/>
            <person name="Teeling E.C."/>
        </authorList>
    </citation>
    <scope>NUCLEOTIDE SEQUENCE [LARGE SCALE GENOMIC DNA]</scope>
    <source>
        <strain evidence="11">MRouAeg1</strain>
        <tissue evidence="11">Muscle</tissue>
    </source>
</reference>
<feature type="region of interest" description="Disordered" evidence="9">
    <location>
        <begin position="145"/>
        <end position="222"/>
    </location>
</feature>
<dbReference type="InterPro" id="IPR039583">
    <property type="entry name" value="TCFL5/SOLH1/2"/>
</dbReference>
<evidence type="ECO:0000256" key="4">
    <source>
        <dbReference type="ARBA" id="ARBA00022871"/>
    </source>
</evidence>
<dbReference type="CDD" id="cd18908">
    <property type="entry name" value="bHLH_SOHLH1_2"/>
    <property type="match status" value="1"/>
</dbReference>
<feature type="domain" description="BHLH" evidence="10">
    <location>
        <begin position="55"/>
        <end position="106"/>
    </location>
</feature>
<keyword evidence="3" id="KW-0221">Differentiation</keyword>
<keyword evidence="12" id="KW-1185">Reference proteome</keyword>
<dbReference type="GO" id="GO:0046983">
    <property type="term" value="F:protein dimerization activity"/>
    <property type="evidence" value="ECO:0007669"/>
    <property type="project" value="InterPro"/>
</dbReference>
<evidence type="ECO:0000256" key="2">
    <source>
        <dbReference type="ARBA" id="ARBA00022473"/>
    </source>
</evidence>
<evidence type="ECO:0000259" key="10">
    <source>
        <dbReference type="PROSITE" id="PS50888"/>
    </source>
</evidence>
<proteinExistence type="predicted"/>
<feature type="compositionally biased region" description="Low complexity" evidence="9">
    <location>
        <begin position="278"/>
        <end position="288"/>
    </location>
</feature>
<dbReference type="GO" id="GO:0007283">
    <property type="term" value="P:spermatogenesis"/>
    <property type="evidence" value="ECO:0007669"/>
    <property type="project" value="UniProtKB-KW"/>
</dbReference>
<feature type="region of interest" description="Disordered" evidence="9">
    <location>
        <begin position="270"/>
        <end position="341"/>
    </location>
</feature>
<keyword evidence="4" id="KW-0744">Spermatogenesis</keyword>
<accession>A0A7J8ISE6</accession>
<dbReference type="EMBL" id="JACASE010000003">
    <property type="protein sequence ID" value="KAF6487586.1"/>
    <property type="molecule type" value="Genomic_DNA"/>
</dbReference>
<dbReference type="AlphaFoldDB" id="A0A7J8ISE6"/>
<keyword evidence="5" id="KW-0805">Transcription regulation</keyword>
<evidence type="ECO:0000256" key="7">
    <source>
        <dbReference type="ARBA" id="ARBA00023163"/>
    </source>
</evidence>
<dbReference type="GO" id="GO:0030154">
    <property type="term" value="P:cell differentiation"/>
    <property type="evidence" value="ECO:0007669"/>
    <property type="project" value="UniProtKB-KW"/>
</dbReference>
<dbReference type="Pfam" id="PF00010">
    <property type="entry name" value="HLH"/>
    <property type="match status" value="1"/>
</dbReference>
<keyword evidence="8" id="KW-0539">Nucleus</keyword>
<evidence type="ECO:0000256" key="9">
    <source>
        <dbReference type="SAM" id="MobiDB-lite"/>
    </source>
</evidence>
<evidence type="ECO:0000256" key="8">
    <source>
        <dbReference type="ARBA" id="ARBA00023242"/>
    </source>
</evidence>